<reference evidence="2" key="1">
    <citation type="journal article" date="2019" name="Sci. Rep.">
        <title>Draft genome of Tanacetum cinerariifolium, the natural source of mosquito coil.</title>
        <authorList>
            <person name="Yamashiro T."/>
            <person name="Shiraishi A."/>
            <person name="Satake H."/>
            <person name="Nakayama K."/>
        </authorList>
    </citation>
    <scope>NUCLEOTIDE SEQUENCE</scope>
</reference>
<accession>A0A699QJT9</accession>
<feature type="non-terminal residue" evidence="2">
    <location>
        <position position="233"/>
    </location>
</feature>
<evidence type="ECO:0000313" key="2">
    <source>
        <dbReference type="EMBL" id="GFC70741.1"/>
    </source>
</evidence>
<sequence>QLSKLFYPLFADDDEVAPTSNVHPVHIPATLAPEFANGSPSTTVIQEDAPAITDESQTPPPDTSVVNKEYLDDVDDGNIFEPYVADEEASSSNTADVNVTHNSPLPHVQTWTKDHLLVNVIGELNRPESFAPVARLEAIRLFIAHSASRNMLIFQMDVKTAFLNGELKEEVYVSQPEGFVDTDRPSHVYRLKKALYGLKQAPRAWYKKLSRFLMSTGFSKGVVDPTLFTRKSG</sequence>
<feature type="non-terminal residue" evidence="2">
    <location>
        <position position="1"/>
    </location>
</feature>
<dbReference type="EMBL" id="BKCJ011030320">
    <property type="protein sequence ID" value="GFC70741.1"/>
    <property type="molecule type" value="Genomic_DNA"/>
</dbReference>
<name>A0A699QJT9_TANCI</name>
<organism evidence="2">
    <name type="scientific">Tanacetum cinerariifolium</name>
    <name type="common">Dalmatian daisy</name>
    <name type="synonym">Chrysanthemum cinerariifolium</name>
    <dbReference type="NCBI Taxonomy" id="118510"/>
    <lineage>
        <taxon>Eukaryota</taxon>
        <taxon>Viridiplantae</taxon>
        <taxon>Streptophyta</taxon>
        <taxon>Embryophyta</taxon>
        <taxon>Tracheophyta</taxon>
        <taxon>Spermatophyta</taxon>
        <taxon>Magnoliopsida</taxon>
        <taxon>eudicotyledons</taxon>
        <taxon>Gunneridae</taxon>
        <taxon>Pentapetalae</taxon>
        <taxon>asterids</taxon>
        <taxon>campanulids</taxon>
        <taxon>Asterales</taxon>
        <taxon>Asteraceae</taxon>
        <taxon>Asteroideae</taxon>
        <taxon>Anthemideae</taxon>
        <taxon>Anthemidinae</taxon>
        <taxon>Tanacetum</taxon>
    </lineage>
</organism>
<dbReference type="InterPro" id="IPR043502">
    <property type="entry name" value="DNA/RNA_pol_sf"/>
</dbReference>
<evidence type="ECO:0000259" key="1">
    <source>
        <dbReference type="Pfam" id="PF07727"/>
    </source>
</evidence>
<proteinExistence type="predicted"/>
<comment type="caution">
    <text evidence="2">The sequence shown here is derived from an EMBL/GenBank/DDBJ whole genome shotgun (WGS) entry which is preliminary data.</text>
</comment>
<dbReference type="SUPFAM" id="SSF56672">
    <property type="entry name" value="DNA/RNA polymerases"/>
    <property type="match status" value="1"/>
</dbReference>
<protein>
    <submittedName>
        <fullName evidence="2">Retrovirus-related Pol polyprotein from transposon TNT 1-94</fullName>
    </submittedName>
</protein>
<dbReference type="Pfam" id="PF07727">
    <property type="entry name" value="RVT_2"/>
    <property type="match status" value="1"/>
</dbReference>
<dbReference type="AlphaFoldDB" id="A0A699QJT9"/>
<gene>
    <name evidence="2" type="ORF">Tci_842711</name>
</gene>
<dbReference type="InterPro" id="IPR013103">
    <property type="entry name" value="RVT_2"/>
</dbReference>
<feature type="domain" description="Reverse transcriptase Ty1/copia-type" evidence="1">
    <location>
        <begin position="128"/>
        <end position="233"/>
    </location>
</feature>